<dbReference type="Pfam" id="PF06611">
    <property type="entry name" value="DUF1145"/>
    <property type="match status" value="1"/>
</dbReference>
<comment type="caution">
    <text evidence="2">The sequence shown here is derived from an EMBL/GenBank/DDBJ whole genome shotgun (WGS) entry which is preliminary data.</text>
</comment>
<keyword evidence="1" id="KW-0812">Transmembrane</keyword>
<reference evidence="2 3" key="1">
    <citation type="submission" date="2024-02" db="EMBL/GenBank/DDBJ databases">
        <title>Bacteria isolated from the canopy kelp, Nereocystis luetkeana.</title>
        <authorList>
            <person name="Pfister C.A."/>
            <person name="Younker I.T."/>
            <person name="Light S.H."/>
        </authorList>
    </citation>
    <scope>NUCLEOTIDE SEQUENCE [LARGE SCALE GENOMIC DNA]</scope>
    <source>
        <strain evidence="2 3">TI.2.07</strain>
    </source>
</reference>
<name>A0ABU9HGM9_9GAMM</name>
<dbReference type="EMBL" id="JBAKBA010000203">
    <property type="protein sequence ID" value="MEL0661065.1"/>
    <property type="molecule type" value="Genomic_DNA"/>
</dbReference>
<keyword evidence="1" id="KW-1133">Transmembrane helix</keyword>
<keyword evidence="3" id="KW-1185">Reference proteome</keyword>
<evidence type="ECO:0000313" key="3">
    <source>
        <dbReference type="Proteomes" id="UP001366060"/>
    </source>
</evidence>
<feature type="transmembrane region" description="Helical" evidence="1">
    <location>
        <begin position="12"/>
        <end position="29"/>
    </location>
</feature>
<dbReference type="InterPro" id="IPR009525">
    <property type="entry name" value="DUF1145"/>
</dbReference>
<keyword evidence="1" id="KW-0472">Membrane</keyword>
<evidence type="ECO:0000256" key="1">
    <source>
        <dbReference type="SAM" id="Phobius"/>
    </source>
</evidence>
<sequence>LMMKFFSHFAKALMIIIWGLFIANLFFRVTGKAALAIYFLLDFVVAMHDIQLLVNYAAFAEKLKITKKEGFPIIYFRV</sequence>
<protein>
    <submittedName>
        <fullName evidence="2">DUF1145 domain-containing protein</fullName>
    </submittedName>
</protein>
<organism evidence="2 3">
    <name type="scientific">Psychromonas arctica</name>
    <dbReference type="NCBI Taxonomy" id="168275"/>
    <lineage>
        <taxon>Bacteria</taxon>
        <taxon>Pseudomonadati</taxon>
        <taxon>Pseudomonadota</taxon>
        <taxon>Gammaproteobacteria</taxon>
        <taxon>Alteromonadales</taxon>
        <taxon>Psychromonadaceae</taxon>
        <taxon>Psychromonas</taxon>
    </lineage>
</organism>
<proteinExistence type="predicted"/>
<dbReference type="Proteomes" id="UP001366060">
    <property type="component" value="Unassembled WGS sequence"/>
</dbReference>
<feature type="transmembrane region" description="Helical" evidence="1">
    <location>
        <begin position="35"/>
        <end position="58"/>
    </location>
</feature>
<feature type="non-terminal residue" evidence="2">
    <location>
        <position position="78"/>
    </location>
</feature>
<evidence type="ECO:0000313" key="2">
    <source>
        <dbReference type="EMBL" id="MEL0661065.1"/>
    </source>
</evidence>
<accession>A0ABU9HGM9</accession>
<dbReference type="RefSeq" id="WP_341629411.1">
    <property type="nucleotide sequence ID" value="NZ_JBAKBA010000203.1"/>
</dbReference>
<gene>
    <name evidence="2" type="ORF">V6255_18300</name>
</gene>
<feature type="non-terminal residue" evidence="2">
    <location>
        <position position="1"/>
    </location>
</feature>